<dbReference type="Pfam" id="PF00069">
    <property type="entry name" value="Pkinase"/>
    <property type="match status" value="1"/>
</dbReference>
<dbReference type="GO" id="GO:0005524">
    <property type="term" value="F:ATP binding"/>
    <property type="evidence" value="ECO:0007669"/>
    <property type="project" value="InterPro"/>
</dbReference>
<reference evidence="3 4" key="1">
    <citation type="submission" date="2015-09" db="EMBL/GenBank/DDBJ databases">
        <title>Host preference determinants of Valsa canker pathogens revealed by comparative genomics.</title>
        <authorList>
            <person name="Yin Z."/>
            <person name="Huang L."/>
        </authorList>
    </citation>
    <scope>NUCLEOTIDE SEQUENCE [LARGE SCALE GENOMIC DNA]</scope>
    <source>
        <strain evidence="3 4">03-1</strain>
    </source>
</reference>
<sequence>MSLHSESDVQGHSASIRIQEGQRLSLDLLLKNALHQCAYKENLTFLPNDELDKVMVSEHVEDYLRNSEEEVLRTNCSQITEYVRGTSRRIFAILLIIEEPARIMDVIDGSIDDTDLPFHRVDSDGNECLLAKKSGGRLIPIQEFRAWPYTMRYAFFQNQWRVQAPVFLKAGQGLDSHPVHRLENDVVFPWTEYEREYDGNSEVARIKIHKAHCQFGAPCENRSFALKSLKPLNNWKVQTDAGFRLEVKALLKVKPRSHLEVDLLTTFEHQERYHLLFRWADGGNLDELWRQQHPRPAFTYKWVCWLAQQCQGLAYGLEGVHNTNMTAEDAGAFSSLGTPPTSAHIVGSGPSVEDNDGKDYGRHGDIKPQNILWFKQDDNSFDLGNLKLSDFGLTDFHRALTTKVDPKGVRATPTYSAPERETDEKLSRPFDIWSLGCIFLEFVTWLLRSVEGLDEFTSERSRDGGSRDPRFSLDNFYRIIREQEQTRAEVKPSVLLQARFYIPESRFEGSTEPTPVNASYDVDTFDEKREVTYFPSVDELGGLEDAGSRIHRKLLELEEEYDEKIRTCATVIDGMNLAAQLEWNKIGRQDTKTNLTISKSNLVIAEATKRDGQRMRSIAVLTMIFLPATFVATVFSMTFFNWSPEQDHDTEKQ</sequence>
<dbReference type="InterPro" id="IPR011009">
    <property type="entry name" value="Kinase-like_dom_sf"/>
</dbReference>
<dbReference type="Proteomes" id="UP000283895">
    <property type="component" value="Unassembled WGS sequence"/>
</dbReference>
<evidence type="ECO:0000313" key="3">
    <source>
        <dbReference type="EMBL" id="ROV89857.1"/>
    </source>
</evidence>
<comment type="caution">
    <text evidence="3">The sequence shown here is derived from an EMBL/GenBank/DDBJ whole genome shotgun (WGS) entry which is preliminary data.</text>
</comment>
<dbReference type="OrthoDB" id="4062651at2759"/>
<keyword evidence="1" id="KW-0472">Membrane</keyword>
<evidence type="ECO:0000313" key="4">
    <source>
        <dbReference type="Proteomes" id="UP000283895"/>
    </source>
</evidence>
<dbReference type="PROSITE" id="PS50011">
    <property type="entry name" value="PROTEIN_KINASE_DOM"/>
    <property type="match status" value="1"/>
</dbReference>
<name>A0A423VFR6_9PEZI</name>
<dbReference type="EMBL" id="LKEA01000067">
    <property type="protein sequence ID" value="ROV89857.1"/>
    <property type="molecule type" value="Genomic_DNA"/>
</dbReference>
<organism evidence="3 4">
    <name type="scientific">Cytospora schulzeri</name>
    <dbReference type="NCBI Taxonomy" id="448051"/>
    <lineage>
        <taxon>Eukaryota</taxon>
        <taxon>Fungi</taxon>
        <taxon>Dikarya</taxon>
        <taxon>Ascomycota</taxon>
        <taxon>Pezizomycotina</taxon>
        <taxon>Sordariomycetes</taxon>
        <taxon>Sordariomycetidae</taxon>
        <taxon>Diaporthales</taxon>
        <taxon>Cytosporaceae</taxon>
        <taxon>Cytospora</taxon>
    </lineage>
</organism>
<keyword evidence="1" id="KW-1133">Transmembrane helix</keyword>
<dbReference type="AlphaFoldDB" id="A0A423VFR6"/>
<keyword evidence="4" id="KW-1185">Reference proteome</keyword>
<evidence type="ECO:0000259" key="2">
    <source>
        <dbReference type="PROSITE" id="PS50011"/>
    </source>
</evidence>
<feature type="transmembrane region" description="Helical" evidence="1">
    <location>
        <begin position="618"/>
        <end position="640"/>
    </location>
</feature>
<dbReference type="PANTHER" id="PTHR24359">
    <property type="entry name" value="SERINE/THREONINE-PROTEIN KINASE SBK1"/>
    <property type="match status" value="1"/>
</dbReference>
<dbReference type="PANTHER" id="PTHR24359:SF1">
    <property type="entry name" value="INHIBITOR OF NUCLEAR FACTOR KAPPA-B KINASE EPSILON SUBUNIT HOMOLOG 1-RELATED"/>
    <property type="match status" value="1"/>
</dbReference>
<dbReference type="Gene3D" id="1.20.58.340">
    <property type="entry name" value="Magnesium transport protein CorA, transmembrane region"/>
    <property type="match status" value="1"/>
</dbReference>
<gene>
    <name evidence="3" type="ORF">VMCG_09505</name>
</gene>
<proteinExistence type="predicted"/>
<dbReference type="GO" id="GO:0004674">
    <property type="term" value="F:protein serine/threonine kinase activity"/>
    <property type="evidence" value="ECO:0007669"/>
    <property type="project" value="TreeGrafter"/>
</dbReference>
<keyword evidence="1" id="KW-0812">Transmembrane</keyword>
<evidence type="ECO:0000256" key="1">
    <source>
        <dbReference type="SAM" id="Phobius"/>
    </source>
</evidence>
<feature type="domain" description="Protein kinase" evidence="2">
    <location>
        <begin position="190"/>
        <end position="626"/>
    </location>
</feature>
<protein>
    <recommendedName>
        <fullName evidence="2">Protein kinase domain-containing protein</fullName>
    </recommendedName>
</protein>
<dbReference type="Gene3D" id="1.10.510.10">
    <property type="entry name" value="Transferase(Phosphotransferase) domain 1"/>
    <property type="match status" value="1"/>
</dbReference>
<accession>A0A423VFR6</accession>
<dbReference type="SMART" id="SM00220">
    <property type="entry name" value="S_TKc"/>
    <property type="match status" value="1"/>
</dbReference>
<dbReference type="SUPFAM" id="SSF56112">
    <property type="entry name" value="Protein kinase-like (PK-like)"/>
    <property type="match status" value="1"/>
</dbReference>
<dbReference type="InterPro" id="IPR000719">
    <property type="entry name" value="Prot_kinase_dom"/>
</dbReference>